<evidence type="ECO:0000256" key="1">
    <source>
        <dbReference type="SAM" id="Phobius"/>
    </source>
</evidence>
<feature type="transmembrane region" description="Helical" evidence="1">
    <location>
        <begin position="16"/>
        <end position="34"/>
    </location>
</feature>
<accession>A0A510HNB1</accession>
<feature type="transmembrane region" description="Helical" evidence="1">
    <location>
        <begin position="87"/>
        <end position="109"/>
    </location>
</feature>
<keyword evidence="3" id="KW-1185">Reference proteome</keyword>
<proteinExistence type="predicted"/>
<dbReference type="OrthoDB" id="5244291at2"/>
<dbReference type="AlphaFoldDB" id="A0A510HNB1"/>
<keyword evidence="1" id="KW-1133">Transmembrane helix</keyword>
<gene>
    <name evidence="2" type="ORF">RxyAA322_18610</name>
</gene>
<sequence length="222" mass="24092">MARSERSRPPLSARRALGLGWLLCIPGGVLWALSPLGVYLSEYKYKTPEVFWKLFPSAPLLMLVGLVGLYAHLFALRGRRAGGLERVGFAVAVLGGLLTVAGDVGKFYIRLDDVYIMTAPAYRTMRAGLVLLCAGSLLFGFGVARERRVALAGTLPFAIGSLGGLISVMRDYGPVGEAMWVMFGVGWAWLGLVVLVGEVRRLLRKRRASGKRDRVNAGQTPI</sequence>
<dbReference type="Proteomes" id="UP000318065">
    <property type="component" value="Chromosome"/>
</dbReference>
<feature type="transmembrane region" description="Helical" evidence="1">
    <location>
        <begin position="121"/>
        <end position="142"/>
    </location>
</feature>
<evidence type="ECO:0008006" key="4">
    <source>
        <dbReference type="Google" id="ProtNLM"/>
    </source>
</evidence>
<keyword evidence="1" id="KW-0472">Membrane</keyword>
<dbReference type="EMBL" id="AP019791">
    <property type="protein sequence ID" value="BBL80007.1"/>
    <property type="molecule type" value="Genomic_DNA"/>
</dbReference>
<keyword evidence="1" id="KW-0812">Transmembrane</keyword>
<evidence type="ECO:0000313" key="3">
    <source>
        <dbReference type="Proteomes" id="UP000318065"/>
    </source>
</evidence>
<evidence type="ECO:0000313" key="2">
    <source>
        <dbReference type="EMBL" id="BBL80007.1"/>
    </source>
</evidence>
<name>A0A510HNB1_9ACTN</name>
<feature type="transmembrane region" description="Helical" evidence="1">
    <location>
        <begin position="149"/>
        <end position="166"/>
    </location>
</feature>
<feature type="transmembrane region" description="Helical" evidence="1">
    <location>
        <begin position="54"/>
        <end position="75"/>
    </location>
</feature>
<dbReference type="RefSeq" id="WP_143528016.1">
    <property type="nucleotide sequence ID" value="NZ_AP019791.1"/>
</dbReference>
<organism evidence="2 3">
    <name type="scientific">Rubrobacter xylanophilus</name>
    <dbReference type="NCBI Taxonomy" id="49319"/>
    <lineage>
        <taxon>Bacteria</taxon>
        <taxon>Bacillati</taxon>
        <taxon>Actinomycetota</taxon>
        <taxon>Rubrobacteria</taxon>
        <taxon>Rubrobacterales</taxon>
        <taxon>Rubrobacteraceae</taxon>
        <taxon>Rubrobacter</taxon>
    </lineage>
</organism>
<feature type="transmembrane region" description="Helical" evidence="1">
    <location>
        <begin position="178"/>
        <end position="197"/>
    </location>
</feature>
<protein>
    <recommendedName>
        <fullName evidence="4">DUF998 domain-containing protein</fullName>
    </recommendedName>
</protein>
<reference evidence="2" key="1">
    <citation type="journal article" date="2019" name="Microbiol. Resour. Announc.">
        <title>Complete Genome Sequence of Rubrobacter xylanophilus Strain AA3-22, Isolated from Arima Onsen in Japan.</title>
        <authorList>
            <person name="Tomariguchi N."/>
            <person name="Miyazaki K."/>
        </authorList>
    </citation>
    <scope>NUCLEOTIDE SEQUENCE [LARGE SCALE GENOMIC DNA]</scope>
    <source>
        <strain evidence="2">AA3-22</strain>
    </source>
</reference>